<name>A0A0R1HSL0_9LACO</name>
<dbReference type="PATRIC" id="fig|1302272.5.peg.342"/>
<feature type="transmembrane region" description="Helical" evidence="1">
    <location>
        <begin position="36"/>
        <end position="57"/>
    </location>
</feature>
<keyword evidence="1" id="KW-1133">Transmembrane helix</keyword>
<protein>
    <submittedName>
        <fullName evidence="2">Uncharacterized protein</fullName>
    </submittedName>
</protein>
<feature type="transmembrane region" description="Helical" evidence="1">
    <location>
        <begin position="64"/>
        <end position="82"/>
    </location>
</feature>
<accession>A0A0R1HSL0</accession>
<gene>
    <name evidence="2" type="ORF">FC96_GL000345</name>
</gene>
<dbReference type="STRING" id="1302272.FC96_GL000345"/>
<sequence length="108" mass="12058">MAIIMKRLRWPYWVFSIVVGGFGPALLAQLNLDQMIRFGLINTLLFSVIAGLIGTLVKHRQESPWVLLVWPAVFLVGALISGPIDTTVFALIYLCISYLSYGFSRVAQ</sequence>
<feature type="transmembrane region" description="Helical" evidence="1">
    <location>
        <begin position="12"/>
        <end position="30"/>
    </location>
</feature>
<feature type="transmembrane region" description="Helical" evidence="1">
    <location>
        <begin position="88"/>
        <end position="107"/>
    </location>
</feature>
<dbReference type="RefSeq" id="WP_054659594.1">
    <property type="nucleotide sequence ID" value="NZ_AZCX01000001.1"/>
</dbReference>
<keyword evidence="1" id="KW-0472">Membrane</keyword>
<dbReference type="OrthoDB" id="2329963at2"/>
<dbReference type="Proteomes" id="UP000050911">
    <property type="component" value="Unassembled WGS sequence"/>
</dbReference>
<comment type="caution">
    <text evidence="2">The sequence shown here is derived from an EMBL/GenBank/DDBJ whole genome shotgun (WGS) entry which is preliminary data.</text>
</comment>
<dbReference type="EMBL" id="AZCX01000001">
    <property type="protein sequence ID" value="KRK49420.1"/>
    <property type="molecule type" value="Genomic_DNA"/>
</dbReference>
<evidence type="ECO:0000256" key="1">
    <source>
        <dbReference type="SAM" id="Phobius"/>
    </source>
</evidence>
<evidence type="ECO:0000313" key="3">
    <source>
        <dbReference type="Proteomes" id="UP000050911"/>
    </source>
</evidence>
<keyword evidence="1" id="KW-0812">Transmembrane</keyword>
<proteinExistence type="predicted"/>
<organism evidence="2 3">
    <name type="scientific">Secundilactobacillus kimchicus JCM 15530</name>
    <dbReference type="NCBI Taxonomy" id="1302272"/>
    <lineage>
        <taxon>Bacteria</taxon>
        <taxon>Bacillati</taxon>
        <taxon>Bacillota</taxon>
        <taxon>Bacilli</taxon>
        <taxon>Lactobacillales</taxon>
        <taxon>Lactobacillaceae</taxon>
        <taxon>Secundilactobacillus</taxon>
    </lineage>
</organism>
<reference evidence="2 3" key="1">
    <citation type="journal article" date="2015" name="Genome Announc.">
        <title>Expanding the biotechnology potential of lactobacilli through comparative genomics of 213 strains and associated genera.</title>
        <authorList>
            <person name="Sun Z."/>
            <person name="Harris H.M."/>
            <person name="McCann A."/>
            <person name="Guo C."/>
            <person name="Argimon S."/>
            <person name="Zhang W."/>
            <person name="Yang X."/>
            <person name="Jeffery I.B."/>
            <person name="Cooney J.C."/>
            <person name="Kagawa T.F."/>
            <person name="Liu W."/>
            <person name="Song Y."/>
            <person name="Salvetti E."/>
            <person name="Wrobel A."/>
            <person name="Rasinkangas P."/>
            <person name="Parkhill J."/>
            <person name="Rea M.C."/>
            <person name="O'Sullivan O."/>
            <person name="Ritari J."/>
            <person name="Douillard F.P."/>
            <person name="Paul Ross R."/>
            <person name="Yang R."/>
            <person name="Briner A.E."/>
            <person name="Felis G.E."/>
            <person name="de Vos W.M."/>
            <person name="Barrangou R."/>
            <person name="Klaenhammer T.R."/>
            <person name="Caufield P.W."/>
            <person name="Cui Y."/>
            <person name="Zhang H."/>
            <person name="O'Toole P.W."/>
        </authorList>
    </citation>
    <scope>NUCLEOTIDE SEQUENCE [LARGE SCALE GENOMIC DNA]</scope>
    <source>
        <strain evidence="2 3">JCM 15530</strain>
    </source>
</reference>
<dbReference type="AlphaFoldDB" id="A0A0R1HSL0"/>
<evidence type="ECO:0000313" key="2">
    <source>
        <dbReference type="EMBL" id="KRK49420.1"/>
    </source>
</evidence>
<keyword evidence="3" id="KW-1185">Reference proteome</keyword>